<keyword evidence="3" id="KW-1185">Reference proteome</keyword>
<dbReference type="STRING" id="1300344.I598_2898"/>
<keyword evidence="1" id="KW-0472">Membrane</keyword>
<evidence type="ECO:0000256" key="1">
    <source>
        <dbReference type="SAM" id="Phobius"/>
    </source>
</evidence>
<proteinExistence type="predicted"/>
<evidence type="ECO:0000313" key="3">
    <source>
        <dbReference type="Proteomes" id="UP000076794"/>
    </source>
</evidence>
<gene>
    <name evidence="2" type="ORF">I598_2898</name>
</gene>
<evidence type="ECO:0000313" key="2">
    <source>
        <dbReference type="EMBL" id="ANC32416.1"/>
    </source>
</evidence>
<dbReference type="EMBL" id="CP014209">
    <property type="protein sequence ID" value="ANC32416.1"/>
    <property type="molecule type" value="Genomic_DNA"/>
</dbReference>
<protein>
    <submittedName>
        <fullName evidence="2">Uncharacterized protein</fullName>
    </submittedName>
</protein>
<dbReference type="KEGG" id="ido:I598_2898"/>
<name>A0A168FSG5_9MICO</name>
<organism evidence="2 3">
    <name type="scientific">Isoptericola dokdonensis DS-3</name>
    <dbReference type="NCBI Taxonomy" id="1300344"/>
    <lineage>
        <taxon>Bacteria</taxon>
        <taxon>Bacillati</taxon>
        <taxon>Actinomycetota</taxon>
        <taxon>Actinomycetes</taxon>
        <taxon>Micrococcales</taxon>
        <taxon>Promicromonosporaceae</taxon>
        <taxon>Isoptericola</taxon>
    </lineage>
</organism>
<keyword evidence="1" id="KW-1133">Transmembrane helix</keyword>
<reference evidence="2 3" key="1">
    <citation type="submission" date="2016-01" db="EMBL/GenBank/DDBJ databases">
        <title>Complete genome sequence of a soil Actinobacterium, Isoptericola dokdonensis DS-3.</title>
        <authorList>
            <person name="Kwon S.-K."/>
            <person name="Kim J.F."/>
        </authorList>
    </citation>
    <scope>NUCLEOTIDE SEQUENCE [LARGE SCALE GENOMIC DNA]</scope>
    <source>
        <strain evidence="2 3">DS-3</strain>
    </source>
</reference>
<keyword evidence="1" id="KW-0812">Transmembrane</keyword>
<dbReference type="Proteomes" id="UP000076794">
    <property type="component" value="Chromosome"/>
</dbReference>
<dbReference type="AlphaFoldDB" id="A0A168FSG5"/>
<feature type="transmembrane region" description="Helical" evidence="1">
    <location>
        <begin position="40"/>
        <end position="56"/>
    </location>
</feature>
<accession>A0A168FSG5</accession>
<dbReference type="PATRIC" id="fig|1300344.3.peg.2917"/>
<dbReference type="RefSeq" id="WP_232314174.1">
    <property type="nucleotide sequence ID" value="NZ_CP014209.1"/>
</dbReference>
<sequence>MLQNVVAAVRSVRWASVATVVGAGLIAVVALVAALRGRPWAWLPFALAAGIAVREVRYLQRALRRPVGFDEPDRRA</sequence>
<feature type="transmembrane region" description="Helical" evidence="1">
    <location>
        <begin position="12"/>
        <end position="34"/>
    </location>
</feature>